<organism evidence="8 9">
    <name type="scientific">Ferruginivarius sediminum</name>
    <dbReference type="NCBI Taxonomy" id="2661937"/>
    <lineage>
        <taxon>Bacteria</taxon>
        <taxon>Pseudomonadati</taxon>
        <taxon>Pseudomonadota</taxon>
        <taxon>Alphaproteobacteria</taxon>
        <taxon>Rhodospirillales</taxon>
        <taxon>Rhodospirillaceae</taxon>
        <taxon>Ferruginivarius</taxon>
    </lineage>
</organism>
<evidence type="ECO:0000256" key="4">
    <source>
        <dbReference type="ARBA" id="ARBA00022840"/>
    </source>
</evidence>
<dbReference type="EMBL" id="QPMH01000002">
    <property type="protein sequence ID" value="RDD63453.1"/>
    <property type="molecule type" value="Genomic_DNA"/>
</dbReference>
<evidence type="ECO:0000256" key="2">
    <source>
        <dbReference type="ARBA" id="ARBA00022801"/>
    </source>
</evidence>
<feature type="compositionally biased region" description="Basic residues" evidence="5">
    <location>
        <begin position="816"/>
        <end position="827"/>
    </location>
</feature>
<dbReference type="SMART" id="SM00490">
    <property type="entry name" value="HELICc"/>
    <property type="match status" value="1"/>
</dbReference>
<dbReference type="PANTHER" id="PTHR12131:SF1">
    <property type="entry name" value="ATP-DEPENDENT RNA HELICASE SUPV3L1, MITOCHONDRIAL-RELATED"/>
    <property type="match status" value="1"/>
</dbReference>
<sequence length="878" mass="97041">MLRSAPSQPTTRRGRVTAVLGPTNTGKTYLAIDRMLGHTSGMIGFPLRLLARENYDRVVKIKGRNQVALVTGEEKILPPNPRYFLCTVESMPVDRPVEFLAVDEVQLCADPERGHVFTDRLLHARGLCETMFLGADTMRGMVRALVPDAEIVSRPRFSTLSYAGAKKLTRLPPRSAVVAFSANDVYATAELMRRNRGGTAVVLGALSPRTRNAQVAMFEAGEVDYLVATDAIGMGLNLNLDHVAFARLSKFDGRSSRRLTAAEVGQIAGRAGRHMSDGSFGTTANTGGIDEEVVEAVEAHRFDPVEAMAWRNRDLDFRSPERLLRTLEMAPPVPQLTKARDAEDYQALRALARDPDIAGLATNPEAVRLLWEVCQVPDFRKILSEHHARLLGQIYRYLMQGEGRLPDDWVGKQLERLDRTEGDIDSLIGRIAHVRTWTYITHRGDWLADNAHWQERARQIEDRLSDALHEGLTDRFVDRRTAALVKRLKDGSDLIGAVRRDGEVLVEGEHVGKLTAFRFTLDKTATSESARPMLAAARRALSGEIPARVLRLEADNDGAFALDEQGRLTWRGDVIGRLVRGNDALHPKVAIDGSDFLDSAQRERIRKRVDGWFERHIRNKLAPLFVLAEAELPARARGLAFQLVEAMGVLHRGDVAEHVRTLTKPERKALADLGVRLGRESIWMPAVLKPQARRFKAMLAAIHSGSETVDAPSENAAAFWPGAGRDDAACRTLGYRRIEPGRRGRGRQHQQANAVAVRVDALERLAGAMHKLDPAGPFTPTAALARILDNDREALAVALPALGYGTFGDNEVSAFRPRRGPAAHPGKKPANAKAARAKESRKPRGNKSGAKKTEPVRPRVKPDPDHPFAKLQHLTFVK</sequence>
<keyword evidence="3" id="KW-0347">Helicase</keyword>
<dbReference type="Proteomes" id="UP000253941">
    <property type="component" value="Unassembled WGS sequence"/>
</dbReference>
<dbReference type="PROSITE" id="PS51192">
    <property type="entry name" value="HELICASE_ATP_BIND_1"/>
    <property type="match status" value="1"/>
</dbReference>
<dbReference type="GO" id="GO:0016787">
    <property type="term" value="F:hydrolase activity"/>
    <property type="evidence" value="ECO:0007669"/>
    <property type="project" value="UniProtKB-KW"/>
</dbReference>
<name>A0A369TDQ9_9PROT</name>
<keyword evidence="1" id="KW-0547">Nucleotide-binding</keyword>
<reference evidence="8 9" key="1">
    <citation type="submission" date="2018-07" db="EMBL/GenBank/DDBJ databases">
        <title>Venubactetium sediminum gen. nov., sp. nov., isolated from a marine solar saltern.</title>
        <authorList>
            <person name="Wang S."/>
        </authorList>
    </citation>
    <scope>NUCLEOTIDE SEQUENCE [LARGE SCALE GENOMIC DNA]</scope>
    <source>
        <strain evidence="8 9">WD2A32</strain>
    </source>
</reference>
<dbReference type="Pfam" id="PF00271">
    <property type="entry name" value="Helicase_C"/>
    <property type="match status" value="1"/>
</dbReference>
<evidence type="ECO:0000259" key="7">
    <source>
        <dbReference type="PROSITE" id="PS51194"/>
    </source>
</evidence>
<dbReference type="PANTHER" id="PTHR12131">
    <property type="entry name" value="ATP-DEPENDENT RNA AND DNA HELICASE"/>
    <property type="match status" value="1"/>
</dbReference>
<feature type="region of interest" description="Disordered" evidence="5">
    <location>
        <begin position="815"/>
        <end position="878"/>
    </location>
</feature>
<proteinExistence type="predicted"/>
<feature type="compositionally biased region" description="Basic and acidic residues" evidence="5">
    <location>
        <begin position="851"/>
        <end position="868"/>
    </location>
</feature>
<dbReference type="SUPFAM" id="SSF52540">
    <property type="entry name" value="P-loop containing nucleoside triphosphate hydrolases"/>
    <property type="match status" value="2"/>
</dbReference>
<keyword evidence="9" id="KW-1185">Reference proteome</keyword>
<dbReference type="InterPro" id="IPR055206">
    <property type="entry name" value="DEXQc_SUV3"/>
</dbReference>
<dbReference type="PROSITE" id="PS51194">
    <property type="entry name" value="HELICASE_CTER"/>
    <property type="match status" value="1"/>
</dbReference>
<dbReference type="RefSeq" id="WP_114580707.1">
    <property type="nucleotide sequence ID" value="NZ_QPMH01000002.1"/>
</dbReference>
<feature type="domain" description="Helicase ATP-binding" evidence="6">
    <location>
        <begin position="8"/>
        <end position="202"/>
    </location>
</feature>
<keyword evidence="2" id="KW-0378">Hydrolase</keyword>
<evidence type="ECO:0000256" key="5">
    <source>
        <dbReference type="SAM" id="MobiDB-lite"/>
    </source>
</evidence>
<protein>
    <submittedName>
        <fullName evidence="8">Disulfide oxidoreductase</fullName>
    </submittedName>
</protein>
<dbReference type="AlphaFoldDB" id="A0A369TDQ9"/>
<dbReference type="InterPro" id="IPR027417">
    <property type="entry name" value="P-loop_NTPase"/>
</dbReference>
<dbReference type="InterPro" id="IPR050699">
    <property type="entry name" value="RNA-DNA_Helicase"/>
</dbReference>
<accession>A0A369TDQ9</accession>
<evidence type="ECO:0000313" key="9">
    <source>
        <dbReference type="Proteomes" id="UP000253941"/>
    </source>
</evidence>
<dbReference type="Pfam" id="PF22527">
    <property type="entry name" value="DEXQc_Suv3"/>
    <property type="match status" value="1"/>
</dbReference>
<gene>
    <name evidence="8" type="ORF">DRB17_03150</name>
</gene>
<dbReference type="Gene3D" id="3.40.50.300">
    <property type="entry name" value="P-loop containing nucleotide triphosphate hydrolases"/>
    <property type="match status" value="2"/>
</dbReference>
<dbReference type="GO" id="GO:0004386">
    <property type="term" value="F:helicase activity"/>
    <property type="evidence" value="ECO:0007669"/>
    <property type="project" value="UniProtKB-KW"/>
</dbReference>
<keyword evidence="4" id="KW-0067">ATP-binding</keyword>
<dbReference type="InterPro" id="IPR014001">
    <property type="entry name" value="Helicase_ATP-bd"/>
</dbReference>
<evidence type="ECO:0000256" key="3">
    <source>
        <dbReference type="ARBA" id="ARBA00022806"/>
    </source>
</evidence>
<evidence type="ECO:0000256" key="1">
    <source>
        <dbReference type="ARBA" id="ARBA00022741"/>
    </source>
</evidence>
<feature type="domain" description="Helicase C-terminal" evidence="7">
    <location>
        <begin position="163"/>
        <end position="316"/>
    </location>
</feature>
<dbReference type="GO" id="GO:0005524">
    <property type="term" value="F:ATP binding"/>
    <property type="evidence" value="ECO:0007669"/>
    <property type="project" value="UniProtKB-KW"/>
</dbReference>
<evidence type="ECO:0000313" key="8">
    <source>
        <dbReference type="EMBL" id="RDD63453.1"/>
    </source>
</evidence>
<comment type="caution">
    <text evidence="8">The sequence shown here is derived from an EMBL/GenBank/DDBJ whole genome shotgun (WGS) entry which is preliminary data.</text>
</comment>
<evidence type="ECO:0000259" key="6">
    <source>
        <dbReference type="PROSITE" id="PS51192"/>
    </source>
</evidence>
<dbReference type="InterPro" id="IPR001650">
    <property type="entry name" value="Helicase_C-like"/>
</dbReference>